<feature type="region of interest" description="Disordered" evidence="1">
    <location>
        <begin position="473"/>
        <end position="505"/>
    </location>
</feature>
<dbReference type="Proteomes" id="UP000238823">
    <property type="component" value="Unassembled WGS sequence"/>
</dbReference>
<proteinExistence type="predicted"/>
<dbReference type="EMBL" id="PVNL01000030">
    <property type="protein sequence ID" value="PRQ09168.1"/>
    <property type="molecule type" value="Genomic_DNA"/>
</dbReference>
<dbReference type="InterPro" id="IPR012334">
    <property type="entry name" value="Pectin_lyas_fold"/>
</dbReference>
<dbReference type="OrthoDB" id="5377190at2"/>
<sequence length="505" mass="51375">MYKQHILVLSLGFVGGLVASACVASSSNGSHCRSAQGDQTCAERYGDARPFCTTAACDASSEGRYGCVAERPADDCYYPCGGDSDVTVDDSCVLAGDDAGGDGHMSDDDGGMGGDADGGEGAAACMGPDDCSDPAAAFCDLNTGTCVGCGGMSDADQACAGVDPGLPVCLADVCVACTAEKLGSCGGTAPVCDVSSNACVACGDHDQCPDSACNLAVGSCFEPGAVLHVDGDNADCDNADGTEEHAYCTLTDALTDIPDQTRIIVHEHGDSYEESVEITTTVALFAADGERPVLEGVDGGPAITVLADGRLFARGVDLAETGDDGVGLIISDGQAWIEGARVTNNQGGAIRMNGGMLQLENCFVGGGAGADDIIDIESGEVSLIYSTIGAGNNNDSRALVCTAESGVTIRNSIIVALHDEPEIACDSADIVDSVTEADPEMNFDNNSLWFLDASNGDFSLDAATYPDQISGMANWRTGDPRTDIDGNLRPTADGTPDFAGADRLP</sequence>
<dbReference type="InterPro" id="IPR011050">
    <property type="entry name" value="Pectin_lyase_fold/virulence"/>
</dbReference>
<dbReference type="SUPFAM" id="SSF51126">
    <property type="entry name" value="Pectin lyase-like"/>
    <property type="match status" value="1"/>
</dbReference>
<dbReference type="RefSeq" id="WP_106088202.1">
    <property type="nucleotide sequence ID" value="NZ_PVNL01000030.1"/>
</dbReference>
<feature type="chain" id="PRO_5015537653" description="Right handed beta helix domain-containing protein" evidence="2">
    <location>
        <begin position="25"/>
        <end position="505"/>
    </location>
</feature>
<evidence type="ECO:0000313" key="4">
    <source>
        <dbReference type="Proteomes" id="UP000238823"/>
    </source>
</evidence>
<gene>
    <name evidence="3" type="ORF">ENSA7_11580</name>
</gene>
<name>A0A2S9YVP0_9BACT</name>
<keyword evidence="2" id="KW-0732">Signal</keyword>
<comment type="caution">
    <text evidence="3">The sequence shown here is derived from an EMBL/GenBank/DDBJ whole genome shotgun (WGS) entry which is preliminary data.</text>
</comment>
<dbReference type="AlphaFoldDB" id="A0A2S9YVP0"/>
<evidence type="ECO:0008006" key="5">
    <source>
        <dbReference type="Google" id="ProtNLM"/>
    </source>
</evidence>
<organism evidence="3 4">
    <name type="scientific">Enhygromyxa salina</name>
    <dbReference type="NCBI Taxonomy" id="215803"/>
    <lineage>
        <taxon>Bacteria</taxon>
        <taxon>Pseudomonadati</taxon>
        <taxon>Myxococcota</taxon>
        <taxon>Polyangia</taxon>
        <taxon>Nannocystales</taxon>
        <taxon>Nannocystaceae</taxon>
        <taxon>Enhygromyxa</taxon>
    </lineage>
</organism>
<reference evidence="3 4" key="1">
    <citation type="submission" date="2018-03" db="EMBL/GenBank/DDBJ databases">
        <title>Draft Genome Sequences of the Obligatory Marine Myxobacteria Enhygromyxa salina SWB007.</title>
        <authorList>
            <person name="Poehlein A."/>
            <person name="Moghaddam J.A."/>
            <person name="Harms H."/>
            <person name="Alanjari M."/>
            <person name="Koenig G.M."/>
            <person name="Daniel R."/>
            <person name="Schaeberle T.F."/>
        </authorList>
    </citation>
    <scope>NUCLEOTIDE SEQUENCE [LARGE SCALE GENOMIC DNA]</scope>
    <source>
        <strain evidence="3 4">SWB007</strain>
    </source>
</reference>
<accession>A0A2S9YVP0</accession>
<protein>
    <recommendedName>
        <fullName evidence="5">Right handed beta helix domain-containing protein</fullName>
    </recommendedName>
</protein>
<evidence type="ECO:0000313" key="3">
    <source>
        <dbReference type="EMBL" id="PRQ09168.1"/>
    </source>
</evidence>
<evidence type="ECO:0000256" key="2">
    <source>
        <dbReference type="SAM" id="SignalP"/>
    </source>
</evidence>
<dbReference type="PROSITE" id="PS51257">
    <property type="entry name" value="PROKAR_LIPOPROTEIN"/>
    <property type="match status" value="1"/>
</dbReference>
<dbReference type="Gene3D" id="2.160.20.10">
    <property type="entry name" value="Single-stranded right-handed beta-helix, Pectin lyase-like"/>
    <property type="match status" value="1"/>
</dbReference>
<evidence type="ECO:0000256" key="1">
    <source>
        <dbReference type="SAM" id="MobiDB-lite"/>
    </source>
</evidence>
<feature type="signal peptide" evidence="2">
    <location>
        <begin position="1"/>
        <end position="24"/>
    </location>
</feature>